<feature type="transmembrane region" description="Helical" evidence="1">
    <location>
        <begin position="23"/>
        <end position="44"/>
    </location>
</feature>
<protein>
    <recommendedName>
        <fullName evidence="4">Glycosyltransferase RgtA/B/C/D-like domain-containing protein</fullName>
    </recommendedName>
</protein>
<keyword evidence="1" id="KW-1133">Transmembrane helix</keyword>
<gene>
    <name evidence="2" type="ORF">AUK40_06810</name>
</gene>
<feature type="transmembrane region" description="Helical" evidence="1">
    <location>
        <begin position="218"/>
        <end position="235"/>
    </location>
</feature>
<feature type="transmembrane region" description="Helical" evidence="1">
    <location>
        <begin position="102"/>
        <end position="124"/>
    </location>
</feature>
<dbReference type="EMBL" id="MNZT01000127">
    <property type="protein sequence ID" value="OIP94564.1"/>
    <property type="molecule type" value="Genomic_DNA"/>
</dbReference>
<feature type="transmembrane region" description="Helical" evidence="1">
    <location>
        <begin position="157"/>
        <end position="180"/>
    </location>
</feature>
<keyword evidence="1" id="KW-0472">Membrane</keyword>
<feature type="transmembrane region" description="Helical" evidence="1">
    <location>
        <begin position="247"/>
        <end position="264"/>
    </location>
</feature>
<name>A0A1J5IBF5_9BACT</name>
<dbReference type="AlphaFoldDB" id="A0A1J5IBF5"/>
<comment type="caution">
    <text evidence="2">The sequence shown here is derived from an EMBL/GenBank/DDBJ whole genome shotgun (WGS) entry which is preliminary data.</text>
</comment>
<feature type="transmembrane region" description="Helical" evidence="1">
    <location>
        <begin position="411"/>
        <end position="428"/>
    </location>
</feature>
<evidence type="ECO:0000313" key="3">
    <source>
        <dbReference type="Proteomes" id="UP000183245"/>
    </source>
</evidence>
<evidence type="ECO:0000313" key="2">
    <source>
        <dbReference type="EMBL" id="OIP94564.1"/>
    </source>
</evidence>
<sequence>MALQTGKRIEDLMKKVIVFLDRYAPFMVLGVVLVEIGMLAWYQFTVGRVSFNSDGAGVNLFAEEMLKAGSLFPKSWLYVDGLPVLQNQLYALFFLPFMANSFLLHAVAGIINCGALFLVLYWFTRKAGLGLFARLLVLSVVFSGISFFFSFNMFGHGYYGSMVTGYLLILGLVMAGLRLGEPSEEKHTSRRFQLFSLLSSALVFILTVLISLGGRRPVIVFTLPLIASLVLAVLLTRPEKKRIWSVLKYICILGAGTAIGYGLYSFLNNGLHLFLAKENEGFASAGNIITNLNMLFVGILDLVGARPGAQTAMVSLASIIFLCKFFIFGFIVILPVALVFSLQRLKSPHFKFLVIYTVVNLALTVYFLLFTRVIVDTSSLRYFIFQLVLHIIVAGWFFQECWLENKLLLQRTYLFPFLIIPLLSPLYLSSIDLYTNPRSQQVINEFGEEMAPTDANPMDSLASFLKQSDLRYGYATYWIAGATTILTDSHTKVRQIGLETGIPLPDLWLGSEDWYLPSAWQGSTCLIVTVEQLNTTVNKDDLALLLGVPQETKYVGRYIVYVYDYNIAEKLPW</sequence>
<keyword evidence="1" id="KW-0812">Transmembrane</keyword>
<feature type="transmembrane region" description="Helical" evidence="1">
    <location>
        <begin position="352"/>
        <end position="370"/>
    </location>
</feature>
<dbReference type="Proteomes" id="UP000183245">
    <property type="component" value="Unassembled WGS sequence"/>
</dbReference>
<feature type="transmembrane region" description="Helical" evidence="1">
    <location>
        <begin position="192"/>
        <end position="212"/>
    </location>
</feature>
<reference evidence="2 3" key="1">
    <citation type="journal article" date="2016" name="Environ. Microbiol.">
        <title>Genomic resolution of a cold subsurface aquifer community provides metabolic insights for novel microbes adapted to high CO concentrations.</title>
        <authorList>
            <person name="Probst A.J."/>
            <person name="Castelle C.J."/>
            <person name="Singh A."/>
            <person name="Brown C.T."/>
            <person name="Anantharaman K."/>
            <person name="Sharon I."/>
            <person name="Hug L.A."/>
            <person name="Burstein D."/>
            <person name="Emerson J.B."/>
            <person name="Thomas B.C."/>
            <person name="Banfield J.F."/>
        </authorList>
    </citation>
    <scope>NUCLEOTIDE SEQUENCE [LARGE SCALE GENOMIC DNA]</scope>
    <source>
        <strain evidence="2">CG2_30_54_11</strain>
    </source>
</reference>
<organism evidence="2 3">
    <name type="scientific">Candidatus Wirthbacteria bacterium CG2_30_54_11</name>
    <dbReference type="NCBI Taxonomy" id="1817892"/>
    <lineage>
        <taxon>Bacteria</taxon>
        <taxon>Candidatus Wirthbacteria</taxon>
    </lineage>
</organism>
<feature type="transmembrane region" description="Helical" evidence="1">
    <location>
        <begin position="284"/>
        <end position="304"/>
    </location>
</feature>
<feature type="transmembrane region" description="Helical" evidence="1">
    <location>
        <begin position="131"/>
        <end position="151"/>
    </location>
</feature>
<dbReference type="STRING" id="1817892.AUK40_06810"/>
<accession>A0A1J5IBF5</accession>
<feature type="transmembrane region" description="Helical" evidence="1">
    <location>
        <begin position="382"/>
        <end position="399"/>
    </location>
</feature>
<proteinExistence type="predicted"/>
<evidence type="ECO:0000256" key="1">
    <source>
        <dbReference type="SAM" id="Phobius"/>
    </source>
</evidence>
<feature type="transmembrane region" description="Helical" evidence="1">
    <location>
        <begin position="316"/>
        <end position="340"/>
    </location>
</feature>
<evidence type="ECO:0008006" key="4">
    <source>
        <dbReference type="Google" id="ProtNLM"/>
    </source>
</evidence>